<dbReference type="KEGG" id="lpav:PLANPX_3321"/>
<dbReference type="PANTHER" id="PTHR30093:SF2">
    <property type="entry name" value="TYPE II SECRETION SYSTEM PROTEIN H"/>
    <property type="match status" value="1"/>
</dbReference>
<dbReference type="NCBIfam" id="TIGR04294">
    <property type="entry name" value="pre_pil_HX9DG"/>
    <property type="match status" value="1"/>
</dbReference>
<dbReference type="InterPro" id="IPR012902">
    <property type="entry name" value="N_methyl_site"/>
</dbReference>
<dbReference type="InterPro" id="IPR027558">
    <property type="entry name" value="Pre_pil_HX9DG_C"/>
</dbReference>
<name>A0A5K7XLC0_9BACT</name>
<reference evidence="3" key="1">
    <citation type="submission" date="2019-10" db="EMBL/GenBank/DDBJ databases">
        <title>Lacipirellula parvula gen. nov., sp. nov., representing a lineage of planctomycetes widespread in freshwater anoxic habitats, and description of the family Lacipirellulaceae.</title>
        <authorList>
            <person name="Dedysh S.N."/>
            <person name="Kulichevskaya I.S."/>
            <person name="Beletsky A.V."/>
            <person name="Rakitin A.L."/>
            <person name="Mardanov A.V."/>
            <person name="Ivanova A.A."/>
            <person name="Saltykova V.X."/>
            <person name="Rijpstra W.I.C."/>
            <person name="Sinninghe Damste J.S."/>
            <person name="Ravin N.V."/>
        </authorList>
    </citation>
    <scope>NUCLEOTIDE SEQUENCE [LARGE SCALE GENOMIC DNA]</scope>
    <source>
        <strain evidence="3">PX69</strain>
    </source>
</reference>
<dbReference type="InterPro" id="IPR045584">
    <property type="entry name" value="Pilin-like"/>
</dbReference>
<dbReference type="EMBL" id="AP021861">
    <property type="protein sequence ID" value="BBO33709.1"/>
    <property type="molecule type" value="Genomic_DNA"/>
</dbReference>
<gene>
    <name evidence="2" type="ORF">PLANPX_3321</name>
</gene>
<dbReference type="SUPFAM" id="SSF54523">
    <property type="entry name" value="Pili subunits"/>
    <property type="match status" value="1"/>
</dbReference>
<protein>
    <recommendedName>
        <fullName evidence="1">DUF1559 domain-containing protein</fullName>
    </recommendedName>
</protein>
<dbReference type="PROSITE" id="PS00409">
    <property type="entry name" value="PROKAR_NTER_METHYL"/>
    <property type="match status" value="1"/>
</dbReference>
<dbReference type="RefSeq" id="WP_152099430.1">
    <property type="nucleotide sequence ID" value="NZ_AP021861.1"/>
</dbReference>
<dbReference type="AlphaFoldDB" id="A0A5K7XLC0"/>
<evidence type="ECO:0000259" key="1">
    <source>
        <dbReference type="Pfam" id="PF07596"/>
    </source>
</evidence>
<dbReference type="Proteomes" id="UP000326837">
    <property type="component" value="Chromosome"/>
</dbReference>
<evidence type="ECO:0000313" key="2">
    <source>
        <dbReference type="EMBL" id="BBO33709.1"/>
    </source>
</evidence>
<organism evidence="2 3">
    <name type="scientific">Lacipirellula parvula</name>
    <dbReference type="NCBI Taxonomy" id="2650471"/>
    <lineage>
        <taxon>Bacteria</taxon>
        <taxon>Pseudomonadati</taxon>
        <taxon>Planctomycetota</taxon>
        <taxon>Planctomycetia</taxon>
        <taxon>Pirellulales</taxon>
        <taxon>Lacipirellulaceae</taxon>
        <taxon>Lacipirellula</taxon>
    </lineage>
</organism>
<dbReference type="NCBIfam" id="TIGR02532">
    <property type="entry name" value="IV_pilin_GFxxxE"/>
    <property type="match status" value="1"/>
</dbReference>
<evidence type="ECO:0000313" key="3">
    <source>
        <dbReference type="Proteomes" id="UP000326837"/>
    </source>
</evidence>
<feature type="domain" description="DUF1559" evidence="1">
    <location>
        <begin position="34"/>
        <end position="327"/>
    </location>
</feature>
<dbReference type="InterPro" id="IPR011453">
    <property type="entry name" value="DUF1559"/>
</dbReference>
<keyword evidence="3" id="KW-1185">Reference proteome</keyword>
<dbReference type="Pfam" id="PF07596">
    <property type="entry name" value="SBP_bac_10"/>
    <property type="match status" value="1"/>
</dbReference>
<dbReference type="PANTHER" id="PTHR30093">
    <property type="entry name" value="GENERAL SECRETION PATHWAY PROTEIN G"/>
    <property type="match status" value="1"/>
</dbReference>
<sequence length="363" mass="38799">MKKLGKRAGFTLVELLVVIAIIGVLVALLLPAVQAAREAARRTQCTNRLKQIGLAFQNHHDSQKFFPSGGWGFNYVGDPDEGFGAKQPGGWAFSVLPYMELGTLHDIGRGMPVKDGTSNSAKKVTNTQVVQTNVPEFMCPSRGRTQVTATCCGPANVNYTPNMPMAKSDYAGNFGDTNYCKSSNPECGCLVANNDQVPGNIVAGRTFTNWPNTERITGIVFPRSEVTIAQVPDGTSNTYAAGEKFVDPMGYENETDPGNDWSMFSGVQDDTVRTTHYDPTSNTILTPIQDQSQGVANNHKFGSAHAGGAIFAMCDGSVQFVSYDISPETHRRLGNRDDGEVVSLGDLTSGAASGTGVGTRPCP</sequence>
<dbReference type="Gene3D" id="3.30.700.10">
    <property type="entry name" value="Glycoprotein, Type 4 Pilin"/>
    <property type="match status" value="1"/>
</dbReference>
<dbReference type="Pfam" id="PF07963">
    <property type="entry name" value="N_methyl"/>
    <property type="match status" value="1"/>
</dbReference>
<accession>A0A5K7XLC0</accession>
<proteinExistence type="predicted"/>